<reference evidence="2 3" key="1">
    <citation type="submission" date="2012-01" db="EMBL/GenBank/DDBJ databases">
        <title>Improved High-Quality Draft sequence of Metallosphaera yellowstonensis MK1.</title>
        <authorList>
            <consortium name="US DOE Joint Genome Institute"/>
            <person name="Lucas S."/>
            <person name="Han J."/>
            <person name="Cheng J.-F."/>
            <person name="Goodwin L."/>
            <person name="Pitluck S."/>
            <person name="Peters L."/>
            <person name="Teshima H."/>
            <person name="Detter J.C."/>
            <person name="Han C."/>
            <person name="Tapia R."/>
            <person name="Land M."/>
            <person name="Hauser L."/>
            <person name="Kyrpides N."/>
            <person name="Kozubal M."/>
            <person name="Macur R.E."/>
            <person name="Jay Z."/>
            <person name="Inskeep W."/>
            <person name="Woyke T."/>
        </authorList>
    </citation>
    <scope>NUCLEOTIDE SEQUENCE [LARGE SCALE GENOMIC DNA]</scope>
    <source>
        <strain evidence="2 3">MK1</strain>
    </source>
</reference>
<gene>
    <name evidence="2" type="ORF">MetMK1DRAFT_00026890</name>
</gene>
<evidence type="ECO:0000313" key="2">
    <source>
        <dbReference type="EMBL" id="EHP68266.1"/>
    </source>
</evidence>
<dbReference type="PANTHER" id="PTHR43691">
    <property type="entry name" value="URIDINE PHOSPHORYLASE"/>
    <property type="match status" value="1"/>
</dbReference>
<evidence type="ECO:0000313" key="3">
    <source>
        <dbReference type="Proteomes" id="UP000003980"/>
    </source>
</evidence>
<dbReference type="CDD" id="cd17764">
    <property type="entry name" value="MTAP_SsMTAPI_like"/>
    <property type="match status" value="1"/>
</dbReference>
<dbReference type="AlphaFoldDB" id="H2C7Z0"/>
<dbReference type="Pfam" id="PF01048">
    <property type="entry name" value="PNP_UDP_1"/>
    <property type="match status" value="1"/>
</dbReference>
<organism evidence="2 3">
    <name type="scientific">Metallosphaera yellowstonensis MK1</name>
    <dbReference type="NCBI Taxonomy" id="671065"/>
    <lineage>
        <taxon>Archaea</taxon>
        <taxon>Thermoproteota</taxon>
        <taxon>Thermoprotei</taxon>
        <taxon>Sulfolobales</taxon>
        <taxon>Sulfolobaceae</taxon>
        <taxon>Metallosphaera</taxon>
    </lineage>
</organism>
<dbReference type="InterPro" id="IPR000845">
    <property type="entry name" value="Nucleoside_phosphorylase_d"/>
</dbReference>
<dbReference type="GO" id="GO:0005829">
    <property type="term" value="C:cytosol"/>
    <property type="evidence" value="ECO:0007669"/>
    <property type="project" value="TreeGrafter"/>
</dbReference>
<dbReference type="Proteomes" id="UP000003980">
    <property type="component" value="Unassembled WGS sequence"/>
</dbReference>
<proteinExistence type="predicted"/>
<dbReference type="SUPFAM" id="SSF53167">
    <property type="entry name" value="Purine and uridine phosphorylases"/>
    <property type="match status" value="1"/>
</dbReference>
<evidence type="ECO:0000259" key="1">
    <source>
        <dbReference type="Pfam" id="PF01048"/>
    </source>
</evidence>
<dbReference type="GO" id="GO:0009116">
    <property type="term" value="P:nucleoside metabolic process"/>
    <property type="evidence" value="ECO:0007669"/>
    <property type="project" value="InterPro"/>
</dbReference>
<protein>
    <submittedName>
        <fullName evidence="2">Uridine phosphorylase</fullName>
    </submittedName>
</protein>
<dbReference type="PANTHER" id="PTHR43691:SF11">
    <property type="entry name" value="FI09636P-RELATED"/>
    <property type="match status" value="1"/>
</dbReference>
<keyword evidence="3" id="KW-1185">Reference proteome</keyword>
<dbReference type="GO" id="GO:0003824">
    <property type="term" value="F:catalytic activity"/>
    <property type="evidence" value="ECO:0007669"/>
    <property type="project" value="InterPro"/>
</dbReference>
<name>H2C7Z0_9CREN</name>
<feature type="domain" description="Nucleoside phosphorylase" evidence="1">
    <location>
        <begin position="16"/>
        <end position="232"/>
    </location>
</feature>
<dbReference type="HOGENOM" id="CLU_068457_0_1_2"/>
<accession>H2C7Z0</accession>
<dbReference type="Gene3D" id="3.40.50.1580">
    <property type="entry name" value="Nucleoside phosphorylase domain"/>
    <property type="match status" value="1"/>
</dbReference>
<dbReference type="OrthoDB" id="372263at2157"/>
<dbReference type="RefSeq" id="WP_009074488.1">
    <property type="nucleotide sequence ID" value="NZ_JH597770.1"/>
</dbReference>
<dbReference type="eggNOG" id="arCOG01324">
    <property type="taxonomic scope" value="Archaea"/>
</dbReference>
<dbReference type="InterPro" id="IPR035994">
    <property type="entry name" value="Nucleoside_phosphorylase_sf"/>
</dbReference>
<dbReference type="EMBL" id="JH597770">
    <property type="protein sequence ID" value="EHP68266.1"/>
    <property type="molecule type" value="Genomic_DNA"/>
</dbReference>
<dbReference type="STRING" id="671065.MetMK1DRAFT_00026890"/>
<sequence length="237" mass="25529">MNPVHILAKKGDIAERVIVVGDPGRTELLSTLLVSPKLVNKNRGFLIYTGEYEGTQISIATHGIGGPSSAVVFEELYMLGGRKFIRLGTAGALDPSIDLGDYIIPTGASYNPGGLFYQYSGELSSVSSTPDFFIVNLLVNAFASRGLKYYLGNVFSSDAFYAEDENFVRKWSGRGNIGVEMECATLFFLGKMRGAKVGAVLVVSDNLARGGDWITKEELEGRVISAAKLILSVLSKV</sequence>